<dbReference type="InParanoid" id="A0A5R8Q7J7"/>
<protein>
    <submittedName>
        <fullName evidence="5">Fe-S cluster assembly ATPase SufC</fullName>
    </submittedName>
</protein>
<keyword evidence="2" id="KW-0547">Nucleotide-binding</keyword>
<dbReference type="PANTHER" id="PTHR43204:SF1">
    <property type="entry name" value="ABC TRANSPORTER I FAMILY MEMBER 6, CHLOROPLASTIC"/>
    <property type="match status" value="1"/>
</dbReference>
<name>A0A5R8Q7J7_9FIRM</name>
<dbReference type="PROSITE" id="PS00211">
    <property type="entry name" value="ABC_TRANSPORTER_1"/>
    <property type="match status" value="1"/>
</dbReference>
<dbReference type="SUPFAM" id="SSF52540">
    <property type="entry name" value="P-loop containing nucleoside triphosphate hydrolases"/>
    <property type="match status" value="1"/>
</dbReference>
<dbReference type="PROSITE" id="PS50893">
    <property type="entry name" value="ABC_TRANSPORTER_2"/>
    <property type="match status" value="1"/>
</dbReference>
<dbReference type="InterPro" id="IPR027417">
    <property type="entry name" value="P-loop_NTPase"/>
</dbReference>
<dbReference type="OrthoDB" id="9806149at2"/>
<dbReference type="AlphaFoldDB" id="A0A5R8Q7J7"/>
<keyword evidence="6" id="KW-1185">Reference proteome</keyword>
<dbReference type="FunCoup" id="A0A5R8Q7J7">
    <property type="interactions" value="291"/>
</dbReference>
<dbReference type="GO" id="GO:0005524">
    <property type="term" value="F:ATP binding"/>
    <property type="evidence" value="ECO:0007669"/>
    <property type="project" value="UniProtKB-KW"/>
</dbReference>
<dbReference type="GO" id="GO:0016887">
    <property type="term" value="F:ATP hydrolysis activity"/>
    <property type="evidence" value="ECO:0007669"/>
    <property type="project" value="InterPro"/>
</dbReference>
<accession>A0A5R8Q7J7</accession>
<comment type="similarity">
    <text evidence="1">Belongs to the ABC transporter superfamily. Ycf16 family.</text>
</comment>
<comment type="caution">
    <text evidence="5">The sequence shown here is derived from an EMBL/GenBank/DDBJ whole genome shotgun (WGS) entry which is preliminary data.</text>
</comment>
<gene>
    <name evidence="5" type="primary">sufC</name>
    <name evidence="5" type="ORF">FEZ08_11615</name>
</gene>
<dbReference type="Gene3D" id="3.40.50.300">
    <property type="entry name" value="P-loop containing nucleotide triphosphate hydrolases"/>
    <property type="match status" value="1"/>
</dbReference>
<dbReference type="InterPro" id="IPR010230">
    <property type="entry name" value="FeS-cluster_ATPase_SufC"/>
</dbReference>
<dbReference type="PANTHER" id="PTHR43204">
    <property type="entry name" value="ABC TRANSPORTER I FAMILY MEMBER 6, CHLOROPLASTIC"/>
    <property type="match status" value="1"/>
</dbReference>
<evidence type="ECO:0000256" key="2">
    <source>
        <dbReference type="ARBA" id="ARBA00022741"/>
    </source>
</evidence>
<dbReference type="CDD" id="cd03217">
    <property type="entry name" value="ABC_FeS_Assembly"/>
    <property type="match status" value="1"/>
</dbReference>
<sequence>MAQPVLTIKDLKASVEEKQILKGVDLEVKGGEIHVIMGPNGTGKSTLASVLMGSPRYEVDGGSVVLDGENVLDMEVDERARAGLFLGMQYPSEIPGVTNSDFLRTAINTKLGEGNEISLFKFAKKLEDSAQRLEMRKDLPHRYLNEGFSGGEKKRNEILQMLMLEPKIAILDEIDSGLDIDALRIVGTNVTDMIRERGTEMGAIVITHYQRLLDYVKPDFVHVFMNGRIVKTGDMALAERLEKDGYDWLREELGIEFEVFEDDTQEEVKPVMMGSCAVNEQAKK</sequence>
<dbReference type="NCBIfam" id="TIGR01978">
    <property type="entry name" value="sufC"/>
    <property type="match status" value="1"/>
</dbReference>
<dbReference type="SMART" id="SM00382">
    <property type="entry name" value="AAA"/>
    <property type="match status" value="1"/>
</dbReference>
<dbReference type="Pfam" id="PF00005">
    <property type="entry name" value="ABC_tran"/>
    <property type="match status" value="1"/>
</dbReference>
<dbReference type="InterPro" id="IPR003439">
    <property type="entry name" value="ABC_transporter-like_ATP-bd"/>
</dbReference>
<evidence type="ECO:0000313" key="5">
    <source>
        <dbReference type="EMBL" id="TLG71101.1"/>
    </source>
</evidence>
<dbReference type="InterPro" id="IPR017871">
    <property type="entry name" value="ABC_transporter-like_CS"/>
</dbReference>
<reference evidence="5 6" key="1">
    <citation type="submission" date="2019-05" db="EMBL/GenBank/DDBJ databases">
        <title>Culicoidintestinum kansasii gen. nov., sp. nov. from the gastrointestinal tract of the biting midge, Culicoides sonorensis.</title>
        <authorList>
            <person name="Neupane S."/>
            <person name="Ghosh A."/>
            <person name="Gunther S."/>
            <person name="Martin K."/>
            <person name="Zurek L."/>
        </authorList>
    </citation>
    <scope>NUCLEOTIDE SEQUENCE [LARGE SCALE GENOMIC DNA]</scope>
    <source>
        <strain evidence="5 6">CS-1</strain>
    </source>
</reference>
<feature type="domain" description="ABC transporter" evidence="4">
    <location>
        <begin position="6"/>
        <end position="251"/>
    </location>
</feature>
<dbReference type="InterPro" id="IPR003593">
    <property type="entry name" value="AAA+_ATPase"/>
</dbReference>
<organism evidence="5 6">
    <name type="scientific">Culicoidibacter larvae</name>
    <dbReference type="NCBI Taxonomy" id="2579976"/>
    <lineage>
        <taxon>Bacteria</taxon>
        <taxon>Bacillati</taxon>
        <taxon>Bacillota</taxon>
        <taxon>Culicoidibacteria</taxon>
        <taxon>Culicoidibacterales</taxon>
        <taxon>Culicoidibacteraceae</taxon>
        <taxon>Culicoidibacter</taxon>
    </lineage>
</organism>
<proteinExistence type="inferred from homology"/>
<dbReference type="RefSeq" id="WP_138192586.1">
    <property type="nucleotide sequence ID" value="NZ_VBWP01000016.1"/>
</dbReference>
<evidence type="ECO:0000259" key="4">
    <source>
        <dbReference type="PROSITE" id="PS50893"/>
    </source>
</evidence>
<evidence type="ECO:0000256" key="1">
    <source>
        <dbReference type="ARBA" id="ARBA00006216"/>
    </source>
</evidence>
<keyword evidence="3" id="KW-0067">ATP-binding</keyword>
<evidence type="ECO:0000313" key="6">
    <source>
        <dbReference type="Proteomes" id="UP000306912"/>
    </source>
</evidence>
<evidence type="ECO:0000256" key="3">
    <source>
        <dbReference type="ARBA" id="ARBA00022840"/>
    </source>
</evidence>
<dbReference type="Proteomes" id="UP000306912">
    <property type="component" value="Unassembled WGS sequence"/>
</dbReference>
<dbReference type="EMBL" id="VBWP01000016">
    <property type="protein sequence ID" value="TLG71101.1"/>
    <property type="molecule type" value="Genomic_DNA"/>
</dbReference>